<dbReference type="EMBL" id="JAPDFW010000081">
    <property type="protein sequence ID" value="KAJ5072380.1"/>
    <property type="molecule type" value="Genomic_DNA"/>
</dbReference>
<dbReference type="PROSITE" id="PS51882">
    <property type="entry name" value="G_ALPHA"/>
    <property type="match status" value="1"/>
</dbReference>
<evidence type="ECO:0000256" key="9">
    <source>
        <dbReference type="PIRSR" id="PIRSR601019-1"/>
    </source>
</evidence>
<evidence type="ECO:0000256" key="7">
    <source>
        <dbReference type="ARBA" id="ARBA00023224"/>
    </source>
</evidence>
<feature type="binding site" evidence="9">
    <location>
        <begin position="46"/>
        <end position="51"/>
    </location>
    <ligand>
        <name>GTP</name>
        <dbReference type="ChEBI" id="CHEBI:37565"/>
    </ligand>
</feature>
<dbReference type="PANTHER" id="PTHR10218:SF302">
    <property type="entry name" value="GUANINE NUCLEOTIDE-BINDING PROTEIN ALPHA-5 SUBUNIT"/>
    <property type="match status" value="1"/>
</dbReference>
<evidence type="ECO:0000256" key="10">
    <source>
        <dbReference type="PIRSR" id="PIRSR601019-2"/>
    </source>
</evidence>
<dbReference type="GO" id="GO:0005737">
    <property type="term" value="C:cytoplasm"/>
    <property type="evidence" value="ECO:0007669"/>
    <property type="project" value="TreeGrafter"/>
</dbReference>
<dbReference type="GO" id="GO:0046872">
    <property type="term" value="F:metal ion binding"/>
    <property type="evidence" value="ECO:0007669"/>
    <property type="project" value="UniProtKB-KW"/>
</dbReference>
<evidence type="ECO:0000256" key="6">
    <source>
        <dbReference type="ARBA" id="ARBA00023139"/>
    </source>
</evidence>
<feature type="binding site" evidence="9">
    <location>
        <begin position="198"/>
        <end position="202"/>
    </location>
    <ligand>
        <name>GTP</name>
        <dbReference type="ChEBI" id="CHEBI:37565"/>
    </ligand>
</feature>
<dbReference type="GO" id="GO:0007188">
    <property type="term" value="P:adenylate cyclase-modulating G protein-coupled receptor signaling pathway"/>
    <property type="evidence" value="ECO:0007669"/>
    <property type="project" value="TreeGrafter"/>
</dbReference>
<evidence type="ECO:0000256" key="2">
    <source>
        <dbReference type="ARBA" id="ARBA00022723"/>
    </source>
</evidence>
<protein>
    <submittedName>
        <fullName evidence="11">Guanine nucleotide-binding protein g(O) subunit alpha</fullName>
    </submittedName>
</protein>
<dbReference type="Proteomes" id="UP001149090">
    <property type="component" value="Unassembled WGS sequence"/>
</dbReference>
<comment type="caution">
    <text evidence="11">The sequence shown here is derived from an EMBL/GenBank/DDBJ whole genome shotgun (WGS) entry which is preliminary data.</text>
</comment>
<feature type="binding site" evidence="9">
    <location>
        <begin position="173"/>
        <end position="179"/>
    </location>
    <ligand>
        <name>GTP</name>
        <dbReference type="ChEBI" id="CHEBI:37565"/>
    </ligand>
</feature>
<evidence type="ECO:0000256" key="1">
    <source>
        <dbReference type="ARBA" id="ARBA00022707"/>
    </source>
</evidence>
<keyword evidence="6" id="KW-0564">Palmitate</keyword>
<evidence type="ECO:0000256" key="3">
    <source>
        <dbReference type="ARBA" id="ARBA00022741"/>
    </source>
</evidence>
<organism evidence="11 12">
    <name type="scientific">Anaeramoeba ignava</name>
    <name type="common">Anaerobic marine amoeba</name>
    <dbReference type="NCBI Taxonomy" id="1746090"/>
    <lineage>
        <taxon>Eukaryota</taxon>
        <taxon>Metamonada</taxon>
        <taxon>Anaeramoebidae</taxon>
        <taxon>Anaeramoeba</taxon>
    </lineage>
</organism>
<sequence length="349" mass="40746">MGGSSSKKKKISKIVIERNKKIENYIEKDFEEKQKEVKILVLGTGESGKTTLIKQMMILFQKGFGDDDRDSYFIAIRQNVILFSIALISIVETLNIKVLDETREIFRQIEKLDKDDLDETSGKLIQKIWADSGLKEAFSRRSQFQVPDSTSYFLDEVIRISDSNYVPSTKDMLYCRIPTTGVNYIKFIHAETPWLVVDVGGQRSERKKWIHQFDDVDTLIFVIAINEFDQTLYEDSSVNRMIESLTLFEQTVNNDFFKKKNCIILFNKMDLFYEKIISQDPSITFPDYQDGNDPEKAKEFIKSKFISVAENLDRKIFCQYTQAIETEKIKEVFDQITSFIKENDKFKKI</sequence>
<dbReference type="GO" id="GO:0003924">
    <property type="term" value="F:GTPase activity"/>
    <property type="evidence" value="ECO:0007669"/>
    <property type="project" value="InterPro"/>
</dbReference>
<name>A0A9Q0LJM3_ANAIG</name>
<dbReference type="SMART" id="SM00275">
    <property type="entry name" value="G_alpha"/>
    <property type="match status" value="1"/>
</dbReference>
<dbReference type="GO" id="GO:0031683">
    <property type="term" value="F:G-protein beta/gamma-subunit complex binding"/>
    <property type="evidence" value="ECO:0007669"/>
    <property type="project" value="InterPro"/>
</dbReference>
<keyword evidence="1" id="KW-0519">Myristate</keyword>
<dbReference type="OrthoDB" id="5817230at2759"/>
<reference evidence="11" key="1">
    <citation type="submission" date="2022-10" db="EMBL/GenBank/DDBJ databases">
        <title>Novel sulphate-reducing endosymbionts in the free-living metamonad Anaeramoeba.</title>
        <authorList>
            <person name="Jerlstrom-Hultqvist J."/>
            <person name="Cepicka I."/>
            <person name="Gallot-Lavallee L."/>
            <person name="Salas-Leiva D."/>
            <person name="Curtis B.A."/>
            <person name="Zahonova K."/>
            <person name="Pipaliya S."/>
            <person name="Dacks J."/>
            <person name="Roger A.J."/>
        </authorList>
    </citation>
    <scope>NUCLEOTIDE SEQUENCE</scope>
    <source>
        <strain evidence="11">BMAN</strain>
    </source>
</reference>
<keyword evidence="12" id="KW-1185">Reference proteome</keyword>
<dbReference type="Gene3D" id="1.10.400.10">
    <property type="entry name" value="GI Alpha 1, domain 2-like"/>
    <property type="match status" value="1"/>
</dbReference>
<dbReference type="OMA" id="HMRQTTL"/>
<dbReference type="Pfam" id="PF00503">
    <property type="entry name" value="G-alpha"/>
    <property type="match status" value="1"/>
</dbReference>
<evidence type="ECO:0000313" key="11">
    <source>
        <dbReference type="EMBL" id="KAJ5072380.1"/>
    </source>
</evidence>
<dbReference type="GO" id="GO:0001664">
    <property type="term" value="F:G protein-coupled receptor binding"/>
    <property type="evidence" value="ECO:0007669"/>
    <property type="project" value="TreeGrafter"/>
</dbReference>
<proteinExistence type="predicted"/>
<dbReference type="GO" id="GO:0005525">
    <property type="term" value="F:GTP binding"/>
    <property type="evidence" value="ECO:0007669"/>
    <property type="project" value="UniProtKB-KW"/>
</dbReference>
<dbReference type="SUPFAM" id="SSF52540">
    <property type="entry name" value="P-loop containing nucleoside triphosphate hydrolases"/>
    <property type="match status" value="1"/>
</dbReference>
<keyword evidence="5 9" id="KW-0342">GTP-binding</keyword>
<evidence type="ECO:0000313" key="12">
    <source>
        <dbReference type="Proteomes" id="UP001149090"/>
    </source>
</evidence>
<feature type="binding site" evidence="10">
    <location>
        <position position="179"/>
    </location>
    <ligand>
        <name>Mg(2+)</name>
        <dbReference type="ChEBI" id="CHEBI:18420"/>
    </ligand>
</feature>
<keyword evidence="8" id="KW-0449">Lipoprotein</keyword>
<dbReference type="PRINTS" id="PR00318">
    <property type="entry name" value="GPROTEINA"/>
</dbReference>
<feature type="binding site" evidence="9">
    <location>
        <begin position="148"/>
        <end position="149"/>
    </location>
    <ligand>
        <name>GTP</name>
        <dbReference type="ChEBI" id="CHEBI:37565"/>
    </ligand>
</feature>
<keyword evidence="3 9" id="KW-0547">Nucleotide-binding</keyword>
<evidence type="ECO:0000256" key="5">
    <source>
        <dbReference type="ARBA" id="ARBA00023134"/>
    </source>
</evidence>
<dbReference type="AlphaFoldDB" id="A0A9Q0LJM3"/>
<keyword evidence="2 10" id="KW-0479">Metal-binding</keyword>
<dbReference type="SUPFAM" id="SSF47895">
    <property type="entry name" value="Transducin (alpha subunit), insertion domain"/>
    <property type="match status" value="1"/>
</dbReference>
<dbReference type="GO" id="GO:0005834">
    <property type="term" value="C:heterotrimeric G-protein complex"/>
    <property type="evidence" value="ECO:0007669"/>
    <property type="project" value="TreeGrafter"/>
</dbReference>
<dbReference type="InterPro" id="IPR001019">
    <property type="entry name" value="Gprotein_alpha_su"/>
</dbReference>
<feature type="binding site" evidence="10">
    <location>
        <position position="50"/>
    </location>
    <ligand>
        <name>Mg(2+)</name>
        <dbReference type="ChEBI" id="CHEBI:18420"/>
    </ligand>
</feature>
<dbReference type="InterPro" id="IPR027417">
    <property type="entry name" value="P-loop_NTPase"/>
</dbReference>
<accession>A0A9Q0LJM3</accession>
<dbReference type="FunFam" id="3.40.50.300:FF:003800">
    <property type="entry name" value="Guanine nucleotide-binding protein G(k) subunit alpha"/>
    <property type="match status" value="1"/>
</dbReference>
<evidence type="ECO:0000256" key="8">
    <source>
        <dbReference type="ARBA" id="ARBA00023288"/>
    </source>
</evidence>
<feature type="binding site" evidence="9">
    <location>
        <begin position="267"/>
        <end position="270"/>
    </location>
    <ligand>
        <name>GTP</name>
        <dbReference type="ChEBI" id="CHEBI:37565"/>
    </ligand>
</feature>
<feature type="binding site" evidence="9">
    <location>
        <position position="323"/>
    </location>
    <ligand>
        <name>GTP</name>
        <dbReference type="ChEBI" id="CHEBI:37565"/>
    </ligand>
</feature>
<dbReference type="Gene3D" id="3.40.50.300">
    <property type="entry name" value="P-loop containing nucleotide triphosphate hydrolases"/>
    <property type="match status" value="1"/>
</dbReference>
<gene>
    <name evidence="11" type="ORF">M0811_01394</name>
</gene>
<dbReference type="PANTHER" id="PTHR10218">
    <property type="entry name" value="GTP-BINDING PROTEIN ALPHA SUBUNIT"/>
    <property type="match status" value="1"/>
</dbReference>
<evidence type="ECO:0000256" key="4">
    <source>
        <dbReference type="ARBA" id="ARBA00022842"/>
    </source>
</evidence>
<keyword evidence="4 10" id="KW-0460">Magnesium</keyword>
<keyword evidence="7" id="KW-0807">Transducer</keyword>
<dbReference type="CDD" id="cd00066">
    <property type="entry name" value="G-alpha"/>
    <property type="match status" value="1"/>
</dbReference>
<dbReference type="InterPro" id="IPR011025">
    <property type="entry name" value="GproteinA_insert"/>
</dbReference>